<sequence length="111" mass="13068">MYCLQRTKRNCYAQNDHVAPSRHLSGSPERRRWDCRCFSWFKSIFQNTNRYTLVNLDSSDQSNRLADHIPSSYLNDPLQSDAECMVCHRKGWWCLSALGVPGFMMEDQKKM</sequence>
<evidence type="ECO:0000313" key="2">
    <source>
        <dbReference type="Proteomes" id="UP001172159"/>
    </source>
</evidence>
<evidence type="ECO:0000313" key="1">
    <source>
        <dbReference type="EMBL" id="KAK0736055.1"/>
    </source>
</evidence>
<dbReference type="EMBL" id="JAUKTV010000006">
    <property type="protein sequence ID" value="KAK0736055.1"/>
    <property type="molecule type" value="Genomic_DNA"/>
</dbReference>
<accession>A0AA40EDL9</accession>
<dbReference type="AlphaFoldDB" id="A0AA40EDL9"/>
<protein>
    <submittedName>
        <fullName evidence="1">Uncharacterized protein</fullName>
    </submittedName>
</protein>
<dbReference type="Proteomes" id="UP001172159">
    <property type="component" value="Unassembled WGS sequence"/>
</dbReference>
<gene>
    <name evidence="1" type="ORF">B0T21DRAFT_173357</name>
</gene>
<keyword evidence="2" id="KW-1185">Reference proteome</keyword>
<name>A0AA40EDL9_9PEZI</name>
<proteinExistence type="predicted"/>
<comment type="caution">
    <text evidence="1">The sequence shown here is derived from an EMBL/GenBank/DDBJ whole genome shotgun (WGS) entry which is preliminary data.</text>
</comment>
<organism evidence="1 2">
    <name type="scientific">Apiosordaria backusii</name>
    <dbReference type="NCBI Taxonomy" id="314023"/>
    <lineage>
        <taxon>Eukaryota</taxon>
        <taxon>Fungi</taxon>
        <taxon>Dikarya</taxon>
        <taxon>Ascomycota</taxon>
        <taxon>Pezizomycotina</taxon>
        <taxon>Sordariomycetes</taxon>
        <taxon>Sordariomycetidae</taxon>
        <taxon>Sordariales</taxon>
        <taxon>Lasiosphaeriaceae</taxon>
        <taxon>Apiosordaria</taxon>
    </lineage>
</organism>
<reference evidence="1" key="1">
    <citation type="submission" date="2023-06" db="EMBL/GenBank/DDBJ databases">
        <title>Genome-scale phylogeny and comparative genomics of the fungal order Sordariales.</title>
        <authorList>
            <consortium name="Lawrence Berkeley National Laboratory"/>
            <person name="Hensen N."/>
            <person name="Bonometti L."/>
            <person name="Westerberg I."/>
            <person name="Brannstrom I.O."/>
            <person name="Guillou S."/>
            <person name="Cros-Aarteil S."/>
            <person name="Calhoun S."/>
            <person name="Haridas S."/>
            <person name="Kuo A."/>
            <person name="Mondo S."/>
            <person name="Pangilinan J."/>
            <person name="Riley R."/>
            <person name="Labutti K."/>
            <person name="Andreopoulos B."/>
            <person name="Lipzen A."/>
            <person name="Chen C."/>
            <person name="Yanf M."/>
            <person name="Daum C."/>
            <person name="Ng V."/>
            <person name="Clum A."/>
            <person name="Steindorff A."/>
            <person name="Ohm R."/>
            <person name="Martin F."/>
            <person name="Silar P."/>
            <person name="Natvig D."/>
            <person name="Lalanne C."/>
            <person name="Gautier V."/>
            <person name="Ament-Velasquez S.L."/>
            <person name="Kruys A."/>
            <person name="Hutchinson M.I."/>
            <person name="Powell A.J."/>
            <person name="Barry K."/>
            <person name="Miller A.N."/>
            <person name="Grigoriev I.V."/>
            <person name="Debuchy R."/>
            <person name="Gladieux P."/>
            <person name="Thoren M.H."/>
            <person name="Johannesson H."/>
        </authorList>
    </citation>
    <scope>NUCLEOTIDE SEQUENCE</scope>
    <source>
        <strain evidence="1">CBS 540.89</strain>
    </source>
</reference>